<sequence>MRDVEMCRHLLGVKAPWDVSQVRMDVQSRQIHVYLTMGRSWFGRYLPDQTRSRWRHTNLGSCQTFIHATLPDDISDQDRKVAFLGESGNEFSHGLASRVVDCLQAGMSYRQVCELMGIDVHLAWQIRLAISEGTLPGVAADVSQRLKAEAPGVARVTQIPPGNDPVWHNMLSSERPMEVRMLSLRLLLTRCRQEFGQLRGEDARRLKINEIRRFFIKHEKQLAAEIEQLARFRDDASGRAES</sequence>
<name>A0A1H2QGT1_9GAMM</name>
<keyword evidence="2" id="KW-1185">Reference proteome</keyword>
<dbReference type="AlphaFoldDB" id="A0A1H2QGT1"/>
<reference evidence="1 2" key="1">
    <citation type="submission" date="2016-10" db="EMBL/GenBank/DDBJ databases">
        <authorList>
            <person name="de Groot N.N."/>
        </authorList>
    </citation>
    <scope>NUCLEOTIDE SEQUENCE [LARGE SCALE GENOMIC DNA]</scope>
    <source>
        <strain evidence="1 2">CGMCC 1.7059</strain>
    </source>
</reference>
<dbReference type="Proteomes" id="UP000199675">
    <property type="component" value="Unassembled WGS sequence"/>
</dbReference>
<accession>A0A1H2QGT1</accession>
<organism evidence="1 2">
    <name type="scientific">Marinobacter mobilis</name>
    <dbReference type="NCBI Taxonomy" id="488533"/>
    <lineage>
        <taxon>Bacteria</taxon>
        <taxon>Pseudomonadati</taxon>
        <taxon>Pseudomonadota</taxon>
        <taxon>Gammaproteobacteria</taxon>
        <taxon>Pseudomonadales</taxon>
        <taxon>Marinobacteraceae</taxon>
        <taxon>Marinobacter</taxon>
    </lineage>
</organism>
<gene>
    <name evidence="1" type="ORF">SAMN04487960_101226</name>
</gene>
<dbReference type="EMBL" id="FNNE01000001">
    <property type="protein sequence ID" value="SDW06381.1"/>
    <property type="molecule type" value="Genomic_DNA"/>
</dbReference>
<evidence type="ECO:0000313" key="1">
    <source>
        <dbReference type="EMBL" id="SDW06381.1"/>
    </source>
</evidence>
<dbReference type="RefSeq" id="WP_139173188.1">
    <property type="nucleotide sequence ID" value="NZ_FNNE01000001.1"/>
</dbReference>
<evidence type="ECO:0000313" key="2">
    <source>
        <dbReference type="Proteomes" id="UP000199675"/>
    </source>
</evidence>
<proteinExistence type="predicted"/>
<protein>
    <submittedName>
        <fullName evidence="1">Uncharacterized protein</fullName>
    </submittedName>
</protein>
<dbReference type="OrthoDB" id="6378821at2"/>